<dbReference type="AlphaFoldDB" id="X0T6J2"/>
<sequence length="251" mass="26246">MKAGVVLNSSMAKRLIAKGVVACTTVRKALVDGTVVVTLGTTNALVAEEILGEPIDRGAFAAGFIDDQWNVNDRLGELGEIVVRKGKRIDIDPKDLCNSLGNGDVVIKGGNALDRRGMVGVLMGASNGGTVGRYLSLALARGVDIIIPISLQKMVCSSISSIARQLGSGRIELCMGTPCGMQLLPGQVITEINALEMLFPVEVMQVAAGGVGKGKGSISLLIEGEDTSVRAAFDLVSSLRNEREIKLKGNV</sequence>
<reference evidence="1" key="1">
    <citation type="journal article" date="2014" name="Front. Microbiol.">
        <title>High frequency of phylogenetically diverse reductive dehalogenase-homologous genes in deep subseafloor sedimentary metagenomes.</title>
        <authorList>
            <person name="Kawai M."/>
            <person name="Futagami T."/>
            <person name="Toyoda A."/>
            <person name="Takaki Y."/>
            <person name="Nishi S."/>
            <person name="Hori S."/>
            <person name="Arai W."/>
            <person name="Tsubouchi T."/>
            <person name="Morono Y."/>
            <person name="Uchiyama I."/>
            <person name="Ito T."/>
            <person name="Fujiyama A."/>
            <person name="Inagaki F."/>
            <person name="Takami H."/>
        </authorList>
    </citation>
    <scope>NUCLEOTIDE SEQUENCE</scope>
    <source>
        <strain evidence="1">Expedition CK06-06</strain>
    </source>
</reference>
<organism evidence="1">
    <name type="scientific">marine sediment metagenome</name>
    <dbReference type="NCBI Taxonomy" id="412755"/>
    <lineage>
        <taxon>unclassified sequences</taxon>
        <taxon>metagenomes</taxon>
        <taxon>ecological metagenomes</taxon>
    </lineage>
</organism>
<evidence type="ECO:0000313" key="1">
    <source>
        <dbReference type="EMBL" id="GAF71700.1"/>
    </source>
</evidence>
<comment type="caution">
    <text evidence="1">The sequence shown here is derived from an EMBL/GenBank/DDBJ whole genome shotgun (WGS) entry which is preliminary data.</text>
</comment>
<name>X0T6J2_9ZZZZ</name>
<gene>
    <name evidence="1" type="ORF">S01H1_00279</name>
</gene>
<proteinExistence type="predicted"/>
<dbReference type="EMBL" id="BARS01000093">
    <property type="protein sequence ID" value="GAF71700.1"/>
    <property type="molecule type" value="Genomic_DNA"/>
</dbReference>
<accession>X0T6J2</accession>
<protein>
    <submittedName>
        <fullName evidence="1">Uncharacterized protein</fullName>
    </submittedName>
</protein>